<proteinExistence type="predicted"/>
<feature type="transmembrane region" description="Helical" evidence="2">
    <location>
        <begin position="12"/>
        <end position="35"/>
    </location>
</feature>
<reference evidence="3 4" key="1">
    <citation type="submission" date="2024-09" db="EMBL/GenBank/DDBJ databases">
        <title>Draft genome sequence of multifaceted antimicrobials producing Streptomyces sp. strain FH1.</title>
        <authorList>
            <person name="Hassan F."/>
            <person name="Ali H."/>
            <person name="Hassan N."/>
            <person name="Nawaz A."/>
        </authorList>
    </citation>
    <scope>NUCLEOTIDE SEQUENCE [LARGE SCALE GENOMIC DNA]</scope>
    <source>
        <strain evidence="3 4">FH1</strain>
    </source>
</reference>
<organism evidence="3 4">
    <name type="scientific">Streptomyces carpaticus</name>
    <dbReference type="NCBI Taxonomy" id="285558"/>
    <lineage>
        <taxon>Bacteria</taxon>
        <taxon>Bacillati</taxon>
        <taxon>Actinomycetota</taxon>
        <taxon>Actinomycetes</taxon>
        <taxon>Kitasatosporales</taxon>
        <taxon>Streptomycetaceae</taxon>
        <taxon>Streptomyces</taxon>
    </lineage>
</organism>
<evidence type="ECO:0000313" key="4">
    <source>
        <dbReference type="Proteomes" id="UP001577267"/>
    </source>
</evidence>
<keyword evidence="2" id="KW-0472">Membrane</keyword>
<keyword evidence="2" id="KW-1133">Transmembrane helix</keyword>
<feature type="region of interest" description="Disordered" evidence="1">
    <location>
        <begin position="377"/>
        <end position="423"/>
    </location>
</feature>
<keyword evidence="2" id="KW-0812">Transmembrane</keyword>
<feature type="region of interest" description="Disordered" evidence="1">
    <location>
        <begin position="324"/>
        <end position="362"/>
    </location>
</feature>
<sequence length="543" mass="58800">MNAVVERAEQLLGLVPVWVPVVAAVLVLVATVLVAQMLKRSALLEGIGPQAVVALGGVGVSVHGLWGFATDTAELPAWLAVGFIAVFDLAEMTLLVMLYRAADPAVGWTPELRRLHRTTWMLVGFSCLMNAIHAPNWWSRPVLAAIPALAAWLIELQVRQRLGSAREDRDQEQDGARPGPARLAVLLWQHAWARVFAALGLDAGAEANDIARGALVRRAAQRVHQLRRVLPGPGQPDPDRRRPRRRLARIEERATVALDRADVATDPGQGIAFARRMAGRVGARGVAAADYADPQAVIGMLERLTITAAADHIAASGRAAAAREAEEDARRRADKAEERAETARQAERAARQRADEAAEAEKAARKRAEDILAGVEGRAADLSSEEEAARQRAATARQEADAARERAETARKAEEDARRRTEDIGRQLEQAGKRHREMSQQLSDLARQVSEAERLRDALRGDLAPLAAGADADPLWRSEAKQAGWQQYLAAVESGLAEPTAAEMAAAYNIDAGNARNWIRDFRSARAAQLAAQPRAMATGGVR</sequence>
<comment type="caution">
    <text evidence="3">The sequence shown here is derived from an EMBL/GenBank/DDBJ whole genome shotgun (WGS) entry which is preliminary data.</text>
</comment>
<dbReference type="RefSeq" id="WP_375066324.1">
    <property type="nucleotide sequence ID" value="NZ_JBHGBT010000046.1"/>
</dbReference>
<feature type="transmembrane region" description="Helical" evidence="2">
    <location>
        <begin position="47"/>
        <end position="69"/>
    </location>
</feature>
<protein>
    <recommendedName>
        <fullName evidence="5">DUF2637 domain-containing protein</fullName>
    </recommendedName>
</protein>
<dbReference type="EMBL" id="JBHGBT010000046">
    <property type="protein sequence ID" value="MFB4197740.1"/>
    <property type="molecule type" value="Genomic_DNA"/>
</dbReference>
<name>A0ABV4ZVD9_9ACTN</name>
<evidence type="ECO:0000256" key="1">
    <source>
        <dbReference type="SAM" id="MobiDB-lite"/>
    </source>
</evidence>
<gene>
    <name evidence="3" type="ORF">ACE11A_25725</name>
</gene>
<dbReference type="Proteomes" id="UP001577267">
    <property type="component" value="Unassembled WGS sequence"/>
</dbReference>
<evidence type="ECO:0008006" key="5">
    <source>
        <dbReference type="Google" id="ProtNLM"/>
    </source>
</evidence>
<accession>A0ABV4ZVD9</accession>
<keyword evidence="4" id="KW-1185">Reference proteome</keyword>
<feature type="transmembrane region" description="Helical" evidence="2">
    <location>
        <begin position="75"/>
        <end position="99"/>
    </location>
</feature>
<evidence type="ECO:0000256" key="2">
    <source>
        <dbReference type="SAM" id="Phobius"/>
    </source>
</evidence>
<feature type="compositionally biased region" description="Basic and acidic residues" evidence="1">
    <location>
        <begin position="398"/>
        <end position="423"/>
    </location>
</feature>
<evidence type="ECO:0000313" key="3">
    <source>
        <dbReference type="EMBL" id="MFB4197740.1"/>
    </source>
</evidence>